<dbReference type="Pfam" id="PF19127">
    <property type="entry name" value="Choline_bind_3"/>
    <property type="match status" value="1"/>
</dbReference>
<organism evidence="3 4">
    <name type="scientific">Clostridium butyricum</name>
    <dbReference type="NCBI Taxonomy" id="1492"/>
    <lineage>
        <taxon>Bacteria</taxon>
        <taxon>Bacillati</taxon>
        <taxon>Bacillota</taxon>
        <taxon>Clostridia</taxon>
        <taxon>Eubacteriales</taxon>
        <taxon>Clostridiaceae</taxon>
        <taxon>Clostridium</taxon>
    </lineage>
</organism>
<evidence type="ECO:0008006" key="5">
    <source>
        <dbReference type="Google" id="ProtNLM"/>
    </source>
</evidence>
<keyword evidence="1" id="KW-0677">Repeat</keyword>
<comment type="caution">
    <text evidence="3">The sequence shown here is derived from an EMBL/GenBank/DDBJ whole genome shotgun (WGS) entry which is preliminary data.</text>
</comment>
<reference evidence="3 4" key="1">
    <citation type="submission" date="2020-01" db="EMBL/GenBank/DDBJ databases">
        <title>Genome sequence of a 1,3-propanediol producer, Clostridium butyricum S3.</title>
        <authorList>
            <person name="Zhou J."/>
        </authorList>
    </citation>
    <scope>NUCLEOTIDE SEQUENCE [LARGE SCALE GENOMIC DNA]</scope>
    <source>
        <strain evidence="3 4">S3</strain>
    </source>
</reference>
<name>A0A6L9ERH4_CLOBU</name>
<gene>
    <name evidence="3" type="ORF">GND98_014300</name>
</gene>
<evidence type="ECO:0000313" key="3">
    <source>
        <dbReference type="EMBL" id="NAS19009.1"/>
    </source>
</evidence>
<dbReference type="SUPFAM" id="SSF69360">
    <property type="entry name" value="Cell wall binding repeat"/>
    <property type="match status" value="1"/>
</dbReference>
<protein>
    <recommendedName>
        <fullName evidence="5">Cell wall-binding protein</fullName>
    </recommendedName>
</protein>
<dbReference type="AlphaFoldDB" id="A0A6L9ERH4"/>
<dbReference type="Gene3D" id="2.10.270.10">
    <property type="entry name" value="Cholin Binding"/>
    <property type="match status" value="1"/>
</dbReference>
<evidence type="ECO:0000313" key="4">
    <source>
        <dbReference type="Proteomes" id="UP000474042"/>
    </source>
</evidence>
<sequence length="42" mass="4800">MSVAKGWKQIDGKWYYFDSEGKMVKNTTVNGYKIGADGVWIQ</sequence>
<dbReference type="EMBL" id="WOFV02000052">
    <property type="protein sequence ID" value="NAS19009.1"/>
    <property type="molecule type" value="Genomic_DNA"/>
</dbReference>
<proteinExistence type="predicted"/>
<dbReference type="Proteomes" id="UP000474042">
    <property type="component" value="Unassembled WGS sequence"/>
</dbReference>
<dbReference type="InterPro" id="IPR018337">
    <property type="entry name" value="Cell_wall/Cho-bd_repeat"/>
</dbReference>
<feature type="repeat" description="Cell wall-binding" evidence="2">
    <location>
        <begin position="4"/>
        <end position="23"/>
    </location>
</feature>
<evidence type="ECO:0000256" key="2">
    <source>
        <dbReference type="PROSITE-ProRule" id="PRU00591"/>
    </source>
</evidence>
<dbReference type="PROSITE" id="PS51170">
    <property type="entry name" value="CW"/>
    <property type="match status" value="1"/>
</dbReference>
<accession>A0A6L9ERH4</accession>
<evidence type="ECO:0000256" key="1">
    <source>
        <dbReference type="ARBA" id="ARBA00022737"/>
    </source>
</evidence>